<gene>
    <name evidence="4" type="ORF">ALC62_08567</name>
</gene>
<name>A0A151IGQ9_9HYME</name>
<dbReference type="PANTHER" id="PTHR23080">
    <property type="entry name" value="THAP DOMAIN PROTEIN"/>
    <property type="match status" value="1"/>
</dbReference>
<evidence type="ECO:0000313" key="4">
    <source>
        <dbReference type="EMBL" id="KYN00652.1"/>
    </source>
</evidence>
<keyword evidence="2" id="KW-0479">Metal-binding</keyword>
<dbReference type="Proteomes" id="UP000078542">
    <property type="component" value="Unassembled WGS sequence"/>
</dbReference>
<evidence type="ECO:0000259" key="3">
    <source>
        <dbReference type="Pfam" id="PF13359"/>
    </source>
</evidence>
<comment type="cofactor">
    <cofactor evidence="1">
        <name>a divalent metal cation</name>
        <dbReference type="ChEBI" id="CHEBI:60240"/>
    </cofactor>
</comment>
<evidence type="ECO:0000256" key="1">
    <source>
        <dbReference type="ARBA" id="ARBA00001968"/>
    </source>
</evidence>
<protein>
    <recommendedName>
        <fullName evidence="3">DDE Tnp4 domain-containing protein</fullName>
    </recommendedName>
</protein>
<keyword evidence="5" id="KW-1185">Reference proteome</keyword>
<feature type="domain" description="DDE Tnp4" evidence="3">
    <location>
        <begin position="2"/>
        <end position="119"/>
    </location>
</feature>
<accession>A0A151IGQ9</accession>
<evidence type="ECO:0000256" key="2">
    <source>
        <dbReference type="ARBA" id="ARBA00022723"/>
    </source>
</evidence>
<sequence length="129" mass="14402">ISYISSAYAGSVSDRAIVERSNLTKKTEPGDSIMADRGFTVQDLFAPIYVSINIPAFLKGKTQLPGLTLLKDRKLASKRVHIERLIGLTKTYKILKTDLPVYFVPLGREIFYVCCILCNFRENIVSADA</sequence>
<feature type="non-terminal residue" evidence="4">
    <location>
        <position position="1"/>
    </location>
</feature>
<dbReference type="GO" id="GO:0046872">
    <property type="term" value="F:metal ion binding"/>
    <property type="evidence" value="ECO:0007669"/>
    <property type="project" value="UniProtKB-KW"/>
</dbReference>
<dbReference type="AlphaFoldDB" id="A0A151IGQ9"/>
<organism evidence="4 5">
    <name type="scientific">Cyphomyrmex costatus</name>
    <dbReference type="NCBI Taxonomy" id="456900"/>
    <lineage>
        <taxon>Eukaryota</taxon>
        <taxon>Metazoa</taxon>
        <taxon>Ecdysozoa</taxon>
        <taxon>Arthropoda</taxon>
        <taxon>Hexapoda</taxon>
        <taxon>Insecta</taxon>
        <taxon>Pterygota</taxon>
        <taxon>Neoptera</taxon>
        <taxon>Endopterygota</taxon>
        <taxon>Hymenoptera</taxon>
        <taxon>Apocrita</taxon>
        <taxon>Aculeata</taxon>
        <taxon>Formicoidea</taxon>
        <taxon>Formicidae</taxon>
        <taxon>Myrmicinae</taxon>
        <taxon>Cyphomyrmex</taxon>
    </lineage>
</organism>
<dbReference type="Pfam" id="PF13359">
    <property type="entry name" value="DDE_Tnp_4"/>
    <property type="match status" value="1"/>
</dbReference>
<reference evidence="4 5" key="1">
    <citation type="submission" date="2016-03" db="EMBL/GenBank/DDBJ databases">
        <title>Cyphomyrmex costatus WGS genome.</title>
        <authorList>
            <person name="Nygaard S."/>
            <person name="Hu H."/>
            <person name="Boomsma J."/>
            <person name="Zhang G."/>
        </authorList>
    </citation>
    <scope>NUCLEOTIDE SEQUENCE [LARGE SCALE GENOMIC DNA]</scope>
    <source>
        <strain evidence="4">MS0001</strain>
        <tissue evidence="4">Whole body</tissue>
    </source>
</reference>
<evidence type="ECO:0000313" key="5">
    <source>
        <dbReference type="Proteomes" id="UP000078542"/>
    </source>
</evidence>
<dbReference type="InterPro" id="IPR027806">
    <property type="entry name" value="HARBI1_dom"/>
</dbReference>
<proteinExistence type="predicted"/>
<dbReference type="EMBL" id="KQ977666">
    <property type="protein sequence ID" value="KYN00652.1"/>
    <property type="molecule type" value="Genomic_DNA"/>
</dbReference>